<dbReference type="SMART" id="SM00052">
    <property type="entry name" value="EAL"/>
    <property type="match status" value="1"/>
</dbReference>
<accession>A0A193GBE5</accession>
<dbReference type="SUPFAM" id="SSF141868">
    <property type="entry name" value="EAL domain-like"/>
    <property type="match status" value="1"/>
</dbReference>
<name>A0A193GBE5_9BORD</name>
<evidence type="ECO:0000256" key="8">
    <source>
        <dbReference type="ARBA" id="ARBA00023136"/>
    </source>
</evidence>
<evidence type="ECO:0000256" key="1">
    <source>
        <dbReference type="ARBA" id="ARBA00004651"/>
    </source>
</evidence>
<dbReference type="InterPro" id="IPR024744">
    <property type="entry name" value="CSS-motif_dom"/>
</dbReference>
<keyword evidence="7 10" id="KW-1133">Transmembrane helix</keyword>
<keyword evidence="4" id="KW-0973">c-di-GMP</keyword>
<keyword evidence="8 10" id="KW-0472">Membrane</keyword>
<organism evidence="12 13">
    <name type="scientific">Bordetella flabilis</name>
    <dbReference type="NCBI Taxonomy" id="463014"/>
    <lineage>
        <taxon>Bacteria</taxon>
        <taxon>Pseudomonadati</taxon>
        <taxon>Pseudomonadota</taxon>
        <taxon>Betaproteobacteria</taxon>
        <taxon>Burkholderiales</taxon>
        <taxon>Alcaligenaceae</taxon>
        <taxon>Bordetella</taxon>
    </lineage>
</organism>
<dbReference type="Pfam" id="PF00563">
    <property type="entry name" value="EAL"/>
    <property type="match status" value="2"/>
</dbReference>
<evidence type="ECO:0000256" key="4">
    <source>
        <dbReference type="ARBA" id="ARBA00022636"/>
    </source>
</evidence>
<dbReference type="AlphaFoldDB" id="A0A193GBE5"/>
<dbReference type="STRING" id="463014.BAU07_05235"/>
<gene>
    <name evidence="12" type="ORF">BAU07_05235</name>
</gene>
<feature type="domain" description="EAL" evidence="11">
    <location>
        <begin position="266"/>
        <end position="543"/>
    </location>
</feature>
<keyword evidence="3" id="KW-1003">Cell membrane</keyword>
<dbReference type="EC" id="3.1.4.52" evidence="2"/>
<evidence type="ECO:0000256" key="3">
    <source>
        <dbReference type="ARBA" id="ARBA00022475"/>
    </source>
</evidence>
<evidence type="ECO:0000313" key="12">
    <source>
        <dbReference type="EMBL" id="ANN76599.1"/>
    </source>
</evidence>
<dbReference type="Gene3D" id="3.20.20.450">
    <property type="entry name" value="EAL domain"/>
    <property type="match status" value="1"/>
</dbReference>
<evidence type="ECO:0000256" key="5">
    <source>
        <dbReference type="ARBA" id="ARBA00022692"/>
    </source>
</evidence>
<protein>
    <recommendedName>
        <fullName evidence="2">cyclic-guanylate-specific phosphodiesterase</fullName>
        <ecNumber evidence="2">3.1.4.52</ecNumber>
    </recommendedName>
</protein>
<dbReference type="EMBL" id="CP016172">
    <property type="protein sequence ID" value="ANN76599.1"/>
    <property type="molecule type" value="Genomic_DNA"/>
</dbReference>
<dbReference type="GO" id="GO:0071111">
    <property type="term" value="F:cyclic-guanylate-specific phosphodiesterase activity"/>
    <property type="evidence" value="ECO:0007669"/>
    <property type="project" value="UniProtKB-EC"/>
</dbReference>
<evidence type="ECO:0000256" key="10">
    <source>
        <dbReference type="SAM" id="Phobius"/>
    </source>
</evidence>
<keyword evidence="5 10" id="KW-0812">Transmembrane</keyword>
<sequence>MPISLSIRRKLAAIALTLLATALPALLVVPVVLHEAQRQVDGEARVTASVLRRQIENILLRAEDLTQVLTPSLYRPCAEVLNLLRQTGALQPYFRSLMLVHDDIVYCSSVYGMLHSPLIAVSPQEHVPRGMYITAVPGTLLVPDRPAVMVSRGLRDGHGVVAFLDAQYLFDLKSAAARDGIYDVDIVLGPHQQPLLEAGERQRSARPISADTQVSRSSGFPVQVRVTPLQAQRDAVREHVWRGYFAFLVLASLLCGYAAYRLYGWRVSIPGEIRKGMRARQFHLVYQPVVDMASGRFSGVEALLRWSHPRLGNVRPDLFIAAAEEHGIIGDLTRHMFDIAANDLEVLDLPPGSHLGVNVCGPHMAEPRFVADVERLLARIRAHGQAHGQVHRPAHQAAPDGVLHEADASCTLVLEVTERHPLPDTPELRGHMAQLRERGVRWALDDFGTGHSSLSYLERLHANYLKIDRAFVSAAGTDAISNVVLDTIIGLASQLGLEMIAEGIETEAQEAYLRDKGVQYAQGYRFARPMLPRDLAAWRAQRPG</sequence>
<dbReference type="Pfam" id="PF12792">
    <property type="entry name" value="CSS-motif"/>
    <property type="match status" value="1"/>
</dbReference>
<evidence type="ECO:0000256" key="9">
    <source>
        <dbReference type="ARBA" id="ARBA00034290"/>
    </source>
</evidence>
<evidence type="ECO:0000259" key="11">
    <source>
        <dbReference type="PROSITE" id="PS50883"/>
    </source>
</evidence>
<dbReference type="PANTHER" id="PTHR33121">
    <property type="entry name" value="CYCLIC DI-GMP PHOSPHODIESTERASE PDEF"/>
    <property type="match status" value="1"/>
</dbReference>
<comment type="subcellular location">
    <subcellularLocation>
        <location evidence="1">Cell membrane</location>
        <topology evidence="1">Multi-pass membrane protein</topology>
    </subcellularLocation>
</comment>
<keyword evidence="13" id="KW-1185">Reference proteome</keyword>
<dbReference type="KEGG" id="bfz:BAU07_05235"/>
<dbReference type="GO" id="GO:0005886">
    <property type="term" value="C:plasma membrane"/>
    <property type="evidence" value="ECO:0007669"/>
    <property type="project" value="UniProtKB-SubCell"/>
</dbReference>
<dbReference type="PROSITE" id="PS50883">
    <property type="entry name" value="EAL"/>
    <property type="match status" value="1"/>
</dbReference>
<dbReference type="CDD" id="cd01948">
    <property type="entry name" value="EAL"/>
    <property type="match status" value="1"/>
</dbReference>
<keyword evidence="6" id="KW-0378">Hydrolase</keyword>
<dbReference type="InterPro" id="IPR035919">
    <property type="entry name" value="EAL_sf"/>
</dbReference>
<dbReference type="InterPro" id="IPR050706">
    <property type="entry name" value="Cyclic-di-GMP_PDE-like"/>
</dbReference>
<dbReference type="PANTHER" id="PTHR33121:SF79">
    <property type="entry name" value="CYCLIC DI-GMP PHOSPHODIESTERASE PDED-RELATED"/>
    <property type="match status" value="1"/>
</dbReference>
<evidence type="ECO:0000313" key="13">
    <source>
        <dbReference type="Proteomes" id="UP000091926"/>
    </source>
</evidence>
<dbReference type="InterPro" id="IPR001633">
    <property type="entry name" value="EAL_dom"/>
</dbReference>
<reference evidence="12 13" key="1">
    <citation type="submission" date="2016-06" db="EMBL/GenBank/DDBJ databases">
        <title>Complete genome sequences of Bordetella bronchialis and Bordetella flabilis.</title>
        <authorList>
            <person name="LiPuma J.J."/>
            <person name="Spilker T."/>
        </authorList>
    </citation>
    <scope>NUCLEOTIDE SEQUENCE [LARGE SCALE GENOMIC DNA]</scope>
    <source>
        <strain evidence="12 13">AU10664</strain>
    </source>
</reference>
<comment type="catalytic activity">
    <reaction evidence="9">
        <text>3',3'-c-di-GMP + H2O = 5'-phosphoguanylyl(3'-&gt;5')guanosine + H(+)</text>
        <dbReference type="Rhea" id="RHEA:24902"/>
        <dbReference type="ChEBI" id="CHEBI:15377"/>
        <dbReference type="ChEBI" id="CHEBI:15378"/>
        <dbReference type="ChEBI" id="CHEBI:58754"/>
        <dbReference type="ChEBI" id="CHEBI:58805"/>
        <dbReference type="EC" id="3.1.4.52"/>
    </reaction>
</comment>
<dbReference type="RefSeq" id="WP_066654726.1">
    <property type="nucleotide sequence ID" value="NZ_CBCSCL010000044.1"/>
</dbReference>
<evidence type="ECO:0000256" key="2">
    <source>
        <dbReference type="ARBA" id="ARBA00012282"/>
    </source>
</evidence>
<evidence type="ECO:0000256" key="6">
    <source>
        <dbReference type="ARBA" id="ARBA00022801"/>
    </source>
</evidence>
<proteinExistence type="predicted"/>
<feature type="transmembrane region" description="Helical" evidence="10">
    <location>
        <begin position="241"/>
        <end position="260"/>
    </location>
</feature>
<dbReference type="OrthoDB" id="9813903at2"/>
<dbReference type="Proteomes" id="UP000091926">
    <property type="component" value="Chromosome"/>
</dbReference>
<evidence type="ECO:0000256" key="7">
    <source>
        <dbReference type="ARBA" id="ARBA00022989"/>
    </source>
</evidence>